<keyword evidence="4" id="KW-0067">ATP-binding</keyword>
<evidence type="ECO:0000256" key="8">
    <source>
        <dbReference type="SAM" id="SignalP"/>
    </source>
</evidence>
<sequence length="396" mass="44652">ADYQARCFTMGWGLLPRLVFADTWRIVLLGYRNQLELPSLNPLGEDLKASTVSAAFLEATRKQKIRTCVDEKGVVVETSSYEKRPLSAVLLEVCRWEMFASALIEFFWILAGFVPPVMLGYLLVYIETKQDNWHGYAYASAYAFFQLVGGVLNAHAAYLMALGAYKVQSALTCALYKKVLRISSSSRRQYTAGEIMNLVSVDVEQVGQFLLLCHNCWGVPLRIVLTMVFLWKYLGPSCLATVATMLASTLVTTCVAHVCDKYQRRQMDSKDSRLRQTNEILNGIRVIKLNAWEPPFMERVKRTRSEELSAVKKYSILQSTFTFVWSATPHAAALASFGTFLMLSPANQLTPSIAFTCLSLFMLLRFPMYVLPDVLSRLIRCLGSVKRLSAFLEEAE</sequence>
<evidence type="ECO:0000256" key="6">
    <source>
        <dbReference type="ARBA" id="ARBA00023136"/>
    </source>
</evidence>
<evidence type="ECO:0000256" key="4">
    <source>
        <dbReference type="ARBA" id="ARBA00022840"/>
    </source>
</evidence>
<proteinExistence type="evidence at transcript level"/>
<feature type="transmembrane region" description="Helical" evidence="7">
    <location>
        <begin position="349"/>
        <end position="371"/>
    </location>
</feature>
<dbReference type="PROSITE" id="PS50929">
    <property type="entry name" value="ABC_TM1F"/>
    <property type="match status" value="1"/>
</dbReference>
<evidence type="ECO:0000259" key="9">
    <source>
        <dbReference type="PROSITE" id="PS50929"/>
    </source>
</evidence>
<dbReference type="CDD" id="cd18595">
    <property type="entry name" value="ABC_6TM_MRP1_2_3_6_D1_like"/>
    <property type="match status" value="1"/>
</dbReference>
<feature type="non-terminal residue" evidence="10">
    <location>
        <position position="396"/>
    </location>
</feature>
<evidence type="ECO:0000313" key="10">
    <source>
        <dbReference type="EMBL" id="JAP72196.1"/>
    </source>
</evidence>
<keyword evidence="6 7" id="KW-0472">Membrane</keyword>
<dbReference type="InterPro" id="IPR050173">
    <property type="entry name" value="ABC_transporter_C-like"/>
</dbReference>
<name>A0A131Y2E7_IXORI</name>
<keyword evidence="8" id="KW-0732">Signal</keyword>
<keyword evidence="3" id="KW-0547">Nucleotide-binding</keyword>
<feature type="transmembrane region" description="Helical" evidence="7">
    <location>
        <begin position="322"/>
        <end position="343"/>
    </location>
</feature>
<protein>
    <submittedName>
        <fullName evidence="10">Putative multidrug resistance-associated protein/mitoxantrone resistance protein</fullName>
    </submittedName>
</protein>
<evidence type="ECO:0000256" key="3">
    <source>
        <dbReference type="ARBA" id="ARBA00022741"/>
    </source>
</evidence>
<evidence type="ECO:0000256" key="1">
    <source>
        <dbReference type="ARBA" id="ARBA00022448"/>
    </source>
</evidence>
<feature type="chain" id="PRO_5007284186" evidence="8">
    <location>
        <begin position="22"/>
        <end position="396"/>
    </location>
</feature>
<dbReference type="PANTHER" id="PTHR24223:SF415">
    <property type="entry name" value="FI20190P1"/>
    <property type="match status" value="1"/>
</dbReference>
<dbReference type="Pfam" id="PF00664">
    <property type="entry name" value="ABC_membrane"/>
    <property type="match status" value="1"/>
</dbReference>
<dbReference type="Gene3D" id="1.20.1560.10">
    <property type="entry name" value="ABC transporter type 1, transmembrane domain"/>
    <property type="match status" value="1"/>
</dbReference>
<keyword evidence="5 7" id="KW-1133">Transmembrane helix</keyword>
<dbReference type="GO" id="GO:0140359">
    <property type="term" value="F:ABC-type transporter activity"/>
    <property type="evidence" value="ECO:0007669"/>
    <property type="project" value="InterPro"/>
</dbReference>
<evidence type="ECO:0000256" key="7">
    <source>
        <dbReference type="SAM" id="Phobius"/>
    </source>
</evidence>
<keyword evidence="1" id="KW-0813">Transport</keyword>
<evidence type="ECO:0000256" key="5">
    <source>
        <dbReference type="ARBA" id="ARBA00022989"/>
    </source>
</evidence>
<keyword evidence="2 7" id="KW-0812">Transmembrane</keyword>
<feature type="transmembrane region" description="Helical" evidence="7">
    <location>
        <begin position="233"/>
        <end position="259"/>
    </location>
</feature>
<feature type="transmembrane region" description="Helical" evidence="7">
    <location>
        <begin position="106"/>
        <end position="124"/>
    </location>
</feature>
<feature type="signal peptide" evidence="8">
    <location>
        <begin position="1"/>
        <end position="21"/>
    </location>
</feature>
<dbReference type="InterPro" id="IPR036640">
    <property type="entry name" value="ABC1_TM_sf"/>
</dbReference>
<evidence type="ECO:0000256" key="2">
    <source>
        <dbReference type="ARBA" id="ARBA00022692"/>
    </source>
</evidence>
<feature type="transmembrane region" description="Helical" evidence="7">
    <location>
        <begin position="136"/>
        <end position="161"/>
    </location>
</feature>
<accession>A0A131Y2E7</accession>
<dbReference type="GO" id="GO:0005524">
    <property type="term" value="F:ATP binding"/>
    <property type="evidence" value="ECO:0007669"/>
    <property type="project" value="UniProtKB-KW"/>
</dbReference>
<dbReference type="AlphaFoldDB" id="A0A131Y2E7"/>
<dbReference type="PANTHER" id="PTHR24223">
    <property type="entry name" value="ATP-BINDING CASSETTE SUB-FAMILY C"/>
    <property type="match status" value="1"/>
</dbReference>
<dbReference type="InterPro" id="IPR011527">
    <property type="entry name" value="ABC1_TM_dom"/>
</dbReference>
<dbReference type="FunFam" id="1.20.1560.10:FF:000082">
    <property type="entry name" value="ABC transporter, multidrug resistance associated protein"/>
    <property type="match status" value="1"/>
</dbReference>
<organism evidence="10">
    <name type="scientific">Ixodes ricinus</name>
    <name type="common">Common tick</name>
    <name type="synonym">Acarus ricinus</name>
    <dbReference type="NCBI Taxonomy" id="34613"/>
    <lineage>
        <taxon>Eukaryota</taxon>
        <taxon>Metazoa</taxon>
        <taxon>Ecdysozoa</taxon>
        <taxon>Arthropoda</taxon>
        <taxon>Chelicerata</taxon>
        <taxon>Arachnida</taxon>
        <taxon>Acari</taxon>
        <taxon>Parasitiformes</taxon>
        <taxon>Ixodida</taxon>
        <taxon>Ixodoidea</taxon>
        <taxon>Ixodidae</taxon>
        <taxon>Ixodinae</taxon>
        <taxon>Ixodes</taxon>
    </lineage>
</organism>
<reference evidence="10" key="1">
    <citation type="submission" date="2016-02" db="EMBL/GenBank/DDBJ databases">
        <title>RNAseq analyses of the midgut from blood- or serum-fed Ixodes ricinus ticks.</title>
        <authorList>
            <person name="Perner J."/>
            <person name="Provaznik J."/>
            <person name="Schrenkova J."/>
            <person name="Urbanova V."/>
            <person name="Ribeiro J.M."/>
            <person name="Kopacek P."/>
        </authorList>
    </citation>
    <scope>NUCLEOTIDE SEQUENCE</scope>
    <source>
        <tissue evidence="10">Gut</tissue>
    </source>
</reference>
<dbReference type="SUPFAM" id="SSF90123">
    <property type="entry name" value="ABC transporter transmembrane region"/>
    <property type="match status" value="1"/>
</dbReference>
<dbReference type="GO" id="GO:0016020">
    <property type="term" value="C:membrane"/>
    <property type="evidence" value="ECO:0007669"/>
    <property type="project" value="InterPro"/>
</dbReference>
<dbReference type="EMBL" id="GEFM01003600">
    <property type="protein sequence ID" value="JAP72196.1"/>
    <property type="molecule type" value="mRNA"/>
</dbReference>
<feature type="domain" description="ABC transmembrane type-1" evidence="9">
    <location>
        <begin position="99"/>
        <end position="380"/>
    </location>
</feature>
<feature type="non-terminal residue" evidence="10">
    <location>
        <position position="1"/>
    </location>
</feature>